<name>A0ABU0FG33_9HYPH</name>
<keyword evidence="5" id="KW-0804">Transcription</keyword>
<dbReference type="InterPro" id="IPR000551">
    <property type="entry name" value="MerR-type_HTH_dom"/>
</dbReference>
<keyword evidence="4" id="KW-0238">DNA-binding</keyword>
<dbReference type="PROSITE" id="PS50937">
    <property type="entry name" value="HTH_MERR_2"/>
    <property type="match status" value="1"/>
</dbReference>
<comment type="subcellular location">
    <subcellularLocation>
        <location evidence="1">Cytoplasm</location>
    </subcellularLocation>
</comment>
<dbReference type="Gene3D" id="1.10.1660.10">
    <property type="match status" value="1"/>
</dbReference>
<evidence type="ECO:0000256" key="4">
    <source>
        <dbReference type="ARBA" id="ARBA00023125"/>
    </source>
</evidence>
<dbReference type="Proteomes" id="UP001237448">
    <property type="component" value="Unassembled WGS sequence"/>
</dbReference>
<feature type="domain" description="HTH merR-type" evidence="7">
    <location>
        <begin position="1"/>
        <end position="69"/>
    </location>
</feature>
<evidence type="ECO:0000259" key="7">
    <source>
        <dbReference type="PROSITE" id="PS50937"/>
    </source>
</evidence>
<accession>A0ABU0FG33</accession>
<evidence type="ECO:0000313" key="8">
    <source>
        <dbReference type="EMBL" id="MDQ0393565.1"/>
    </source>
</evidence>
<evidence type="ECO:0000256" key="2">
    <source>
        <dbReference type="ARBA" id="ARBA00022490"/>
    </source>
</evidence>
<evidence type="ECO:0000256" key="6">
    <source>
        <dbReference type="SAM" id="MobiDB-lite"/>
    </source>
</evidence>
<evidence type="ECO:0000313" key="9">
    <source>
        <dbReference type="Proteomes" id="UP001237448"/>
    </source>
</evidence>
<sequence>MNIGEAAAASGVSAKMIRYYESIGLVPHAVRTEAGYRVYGDNDIHTLRFIRRARDLGFSVAQMETLLALWSDRSRASADVRRVALDHIEELERKMKQMASMTHALRHLVQHCHGDGRPDCPILEDLSHGEERAPAPAKATRRAARGGAPVS</sequence>
<dbReference type="SUPFAM" id="SSF46955">
    <property type="entry name" value="Putative DNA-binding domain"/>
    <property type="match status" value="1"/>
</dbReference>
<keyword evidence="9" id="KW-1185">Reference proteome</keyword>
<organism evidence="8 9">
    <name type="scientific">Labrys monachus</name>
    <dbReference type="NCBI Taxonomy" id="217067"/>
    <lineage>
        <taxon>Bacteria</taxon>
        <taxon>Pseudomonadati</taxon>
        <taxon>Pseudomonadota</taxon>
        <taxon>Alphaproteobacteria</taxon>
        <taxon>Hyphomicrobiales</taxon>
        <taxon>Xanthobacteraceae</taxon>
        <taxon>Labrys</taxon>
    </lineage>
</organism>
<protein>
    <submittedName>
        <fullName evidence="8">Cu(I)-responsive transcriptional regulator</fullName>
    </submittedName>
</protein>
<dbReference type="PROSITE" id="PS00552">
    <property type="entry name" value="HTH_MERR_1"/>
    <property type="match status" value="1"/>
</dbReference>
<dbReference type="RefSeq" id="WP_307429062.1">
    <property type="nucleotide sequence ID" value="NZ_JAUSVK010000001.1"/>
</dbReference>
<gene>
    <name evidence="8" type="ORF">J3R73_003357</name>
</gene>
<comment type="caution">
    <text evidence="8">The sequence shown here is derived from an EMBL/GenBank/DDBJ whole genome shotgun (WGS) entry which is preliminary data.</text>
</comment>
<proteinExistence type="predicted"/>
<dbReference type="CDD" id="cd01108">
    <property type="entry name" value="HTH_CueR"/>
    <property type="match status" value="1"/>
</dbReference>
<dbReference type="SMART" id="SM00422">
    <property type="entry name" value="HTH_MERR"/>
    <property type="match status" value="1"/>
</dbReference>
<dbReference type="Pfam" id="PF09278">
    <property type="entry name" value="MerR-DNA-bind"/>
    <property type="match status" value="1"/>
</dbReference>
<feature type="region of interest" description="Disordered" evidence="6">
    <location>
        <begin position="127"/>
        <end position="151"/>
    </location>
</feature>
<evidence type="ECO:0000256" key="3">
    <source>
        <dbReference type="ARBA" id="ARBA00023015"/>
    </source>
</evidence>
<dbReference type="PRINTS" id="PR00040">
    <property type="entry name" value="HTHMERR"/>
</dbReference>
<reference evidence="8 9" key="1">
    <citation type="submission" date="2023-07" db="EMBL/GenBank/DDBJ databases">
        <title>Genomic Encyclopedia of Type Strains, Phase IV (KMG-IV): sequencing the most valuable type-strain genomes for metagenomic binning, comparative biology and taxonomic classification.</title>
        <authorList>
            <person name="Goeker M."/>
        </authorList>
    </citation>
    <scope>NUCLEOTIDE SEQUENCE [LARGE SCALE GENOMIC DNA]</scope>
    <source>
        <strain evidence="8 9">DSM 5896</strain>
    </source>
</reference>
<dbReference type="NCBIfam" id="TIGR02044">
    <property type="entry name" value="CueR"/>
    <property type="match status" value="1"/>
</dbReference>
<dbReference type="InterPro" id="IPR011789">
    <property type="entry name" value="CueR"/>
</dbReference>
<dbReference type="InterPro" id="IPR009061">
    <property type="entry name" value="DNA-bd_dom_put_sf"/>
</dbReference>
<dbReference type="Pfam" id="PF00376">
    <property type="entry name" value="MerR"/>
    <property type="match status" value="1"/>
</dbReference>
<evidence type="ECO:0000256" key="1">
    <source>
        <dbReference type="ARBA" id="ARBA00004496"/>
    </source>
</evidence>
<dbReference type="PANTHER" id="PTHR30204:SF94">
    <property type="entry name" value="HEAVY METAL-DEPENDENT TRANSCRIPTIONAL REGULATOR HI_0293-RELATED"/>
    <property type="match status" value="1"/>
</dbReference>
<dbReference type="PANTHER" id="PTHR30204">
    <property type="entry name" value="REDOX-CYCLING DRUG-SENSING TRANSCRIPTIONAL ACTIVATOR SOXR"/>
    <property type="match status" value="1"/>
</dbReference>
<dbReference type="InterPro" id="IPR015358">
    <property type="entry name" value="Tscrpt_reg_MerR_DNA-bd"/>
</dbReference>
<keyword evidence="2" id="KW-0963">Cytoplasm</keyword>
<evidence type="ECO:0000256" key="5">
    <source>
        <dbReference type="ARBA" id="ARBA00023163"/>
    </source>
</evidence>
<dbReference type="InterPro" id="IPR047057">
    <property type="entry name" value="MerR_fam"/>
</dbReference>
<dbReference type="EMBL" id="JAUSVK010000001">
    <property type="protein sequence ID" value="MDQ0393565.1"/>
    <property type="molecule type" value="Genomic_DNA"/>
</dbReference>
<keyword evidence="3" id="KW-0805">Transcription regulation</keyword>